<reference evidence="3 4" key="1">
    <citation type="submission" date="2020-10" db="EMBL/GenBank/DDBJ databases">
        <title>Connecting structure to function with the recovery of over 1000 high-quality activated sludge metagenome-assembled genomes encoding full-length rRNA genes using long-read sequencing.</title>
        <authorList>
            <person name="Singleton C.M."/>
            <person name="Petriglieri F."/>
            <person name="Kristensen J.M."/>
            <person name="Kirkegaard R.H."/>
            <person name="Michaelsen T.Y."/>
            <person name="Andersen M.H."/>
            <person name="Karst S.M."/>
            <person name="Dueholm M.S."/>
            <person name="Nielsen P.H."/>
            <person name="Albertsen M."/>
        </authorList>
    </citation>
    <scope>NUCLEOTIDE SEQUENCE [LARGE SCALE GENOMIC DNA]</scope>
    <source>
        <strain evidence="3">Ribe_18-Q3-R11-54_MAXAC.273</strain>
    </source>
</reference>
<protein>
    <submittedName>
        <fullName evidence="3">T9SS type A sorting domain-containing protein</fullName>
    </submittedName>
</protein>
<evidence type="ECO:0000256" key="1">
    <source>
        <dbReference type="SAM" id="SignalP"/>
    </source>
</evidence>
<evidence type="ECO:0000313" key="4">
    <source>
        <dbReference type="Proteomes" id="UP000808337"/>
    </source>
</evidence>
<dbReference type="SUPFAM" id="SSF51126">
    <property type="entry name" value="Pectin lyase-like"/>
    <property type="match status" value="1"/>
</dbReference>
<feature type="domain" description="Secretion system C-terminal sorting" evidence="2">
    <location>
        <begin position="425"/>
        <end position="500"/>
    </location>
</feature>
<dbReference type="Proteomes" id="UP000808337">
    <property type="component" value="Unassembled WGS sequence"/>
</dbReference>
<dbReference type="InterPro" id="IPR012334">
    <property type="entry name" value="Pectin_lyas_fold"/>
</dbReference>
<dbReference type="InterPro" id="IPR026444">
    <property type="entry name" value="Secre_tail"/>
</dbReference>
<dbReference type="NCBIfam" id="TIGR04183">
    <property type="entry name" value="Por_Secre_tail"/>
    <property type="match status" value="1"/>
</dbReference>
<dbReference type="InterPro" id="IPR006626">
    <property type="entry name" value="PbH1"/>
</dbReference>
<evidence type="ECO:0000259" key="2">
    <source>
        <dbReference type="Pfam" id="PF18962"/>
    </source>
</evidence>
<gene>
    <name evidence="3" type="ORF">IPP15_16375</name>
</gene>
<organism evidence="3 4">
    <name type="scientific">Candidatus Opimibacter skivensis</name>
    <dbReference type="NCBI Taxonomy" id="2982028"/>
    <lineage>
        <taxon>Bacteria</taxon>
        <taxon>Pseudomonadati</taxon>
        <taxon>Bacteroidota</taxon>
        <taxon>Saprospiria</taxon>
        <taxon>Saprospirales</taxon>
        <taxon>Saprospiraceae</taxon>
        <taxon>Candidatus Opimibacter</taxon>
    </lineage>
</organism>
<dbReference type="SMART" id="SM00710">
    <property type="entry name" value="PbH1"/>
    <property type="match status" value="4"/>
</dbReference>
<proteinExistence type="predicted"/>
<dbReference type="AlphaFoldDB" id="A0A9D7SXC8"/>
<dbReference type="InterPro" id="IPR011050">
    <property type="entry name" value="Pectin_lyase_fold/virulence"/>
</dbReference>
<comment type="caution">
    <text evidence="3">The sequence shown here is derived from an EMBL/GenBank/DDBJ whole genome shotgun (WGS) entry which is preliminary data.</text>
</comment>
<name>A0A9D7SXC8_9BACT</name>
<feature type="signal peptide" evidence="1">
    <location>
        <begin position="1"/>
        <end position="17"/>
    </location>
</feature>
<feature type="chain" id="PRO_5039524111" evidence="1">
    <location>
        <begin position="18"/>
        <end position="515"/>
    </location>
</feature>
<keyword evidence="1" id="KW-0732">Signal</keyword>
<dbReference type="Pfam" id="PF18962">
    <property type="entry name" value="Por_Secre_tail"/>
    <property type="match status" value="1"/>
</dbReference>
<sequence>MKTAATLFFAFAFICNAYSNTWNIGPTRTYTLPSQVKNLVQNGDTIYLDESTYVNDATKWTKNNLSFIGLGSGAVLQYTGDIPNGKGIWVFESPGSSDDAYIENIIFDGAQVSDNDGGNGAGIRFQAKNLTINHCKFMNCQNGILEGHGSVTTSNVSIRNCEFQNNGYQLQDDPQYSGYEHNIYISASTEVLFVVNCYFHHPRGQGNSLKTRAQQSYILYNLIDEEDSGYGSWELNIAQGGLNVIMGNVIIQGTSGANHGIISYDAAINVLEDFYFVNNTVINKYGGNARFFNISPASGINTFKLYNNIFASVPGASNTLFSGNIPTILDTSHNVWINDFQSAGFTDPDTDDYSLTEDAISMINKGTGAGLTNTNYSLKPVKMYVSFNTVLQPRVIIDGIIDIGAYEFQGTTGLDEIDSKSKISIFPNPFTSKIEISITTEGHHDVSIYIFDALGQNMFKENIFKENMFQENMFSSSRKLEVDLTPYPPGIYFVVCYLDGRQFTRIIAKQTVYHE</sequence>
<evidence type="ECO:0000313" key="3">
    <source>
        <dbReference type="EMBL" id="MBK9983916.1"/>
    </source>
</evidence>
<dbReference type="Gene3D" id="2.160.20.10">
    <property type="entry name" value="Single-stranded right-handed beta-helix, Pectin lyase-like"/>
    <property type="match status" value="1"/>
</dbReference>
<accession>A0A9D7SXC8</accession>
<dbReference type="EMBL" id="JADKGY010000029">
    <property type="protein sequence ID" value="MBK9983916.1"/>
    <property type="molecule type" value="Genomic_DNA"/>
</dbReference>